<evidence type="ECO:0000313" key="2">
    <source>
        <dbReference type="Proteomes" id="UP000789901"/>
    </source>
</evidence>
<sequence length="48" mass="5167">MTIFIAALSSPIENPNNDLMKRQDQASCSQLAASVVGDTYYLNCTLAS</sequence>
<organism evidence="1 2">
    <name type="scientific">Gigaspora margarita</name>
    <dbReference type="NCBI Taxonomy" id="4874"/>
    <lineage>
        <taxon>Eukaryota</taxon>
        <taxon>Fungi</taxon>
        <taxon>Fungi incertae sedis</taxon>
        <taxon>Mucoromycota</taxon>
        <taxon>Glomeromycotina</taxon>
        <taxon>Glomeromycetes</taxon>
        <taxon>Diversisporales</taxon>
        <taxon>Gigasporaceae</taxon>
        <taxon>Gigaspora</taxon>
    </lineage>
</organism>
<evidence type="ECO:0000313" key="1">
    <source>
        <dbReference type="EMBL" id="CAG8786430.1"/>
    </source>
</evidence>
<keyword evidence="2" id="KW-1185">Reference proteome</keyword>
<gene>
    <name evidence="1" type="ORF">GMARGA_LOCUS20518</name>
</gene>
<feature type="non-terminal residue" evidence="1">
    <location>
        <position position="48"/>
    </location>
</feature>
<comment type="caution">
    <text evidence="1">The sequence shown here is derived from an EMBL/GenBank/DDBJ whole genome shotgun (WGS) entry which is preliminary data.</text>
</comment>
<reference evidence="1 2" key="1">
    <citation type="submission" date="2021-06" db="EMBL/GenBank/DDBJ databases">
        <authorList>
            <person name="Kallberg Y."/>
            <person name="Tangrot J."/>
            <person name="Rosling A."/>
        </authorList>
    </citation>
    <scope>NUCLEOTIDE SEQUENCE [LARGE SCALE GENOMIC DNA]</scope>
    <source>
        <strain evidence="1 2">120-4 pot B 10/14</strain>
    </source>
</reference>
<dbReference type="EMBL" id="CAJVQB010018068">
    <property type="protein sequence ID" value="CAG8786430.1"/>
    <property type="molecule type" value="Genomic_DNA"/>
</dbReference>
<name>A0ABN7VMS4_GIGMA</name>
<accession>A0ABN7VMS4</accession>
<proteinExistence type="predicted"/>
<dbReference type="Proteomes" id="UP000789901">
    <property type="component" value="Unassembled WGS sequence"/>
</dbReference>
<protein>
    <submittedName>
        <fullName evidence="1">29480_t:CDS:1</fullName>
    </submittedName>
</protein>